<feature type="transmembrane region" description="Helical" evidence="1">
    <location>
        <begin position="319"/>
        <end position="337"/>
    </location>
</feature>
<sequence>MTFRLFQPWLRGGRHRFFPGGRIGLRAVSILGLGFVVAVILHLVTMRVLTYFHGQNELGVILSLKIFEMVWITIFAMLIFSAMVTSVSTLYLSSDNEIILAAPIGVEEVYLMRYLTTTVDTSWMVLLFSVPVFGAFARVFDAGWLFWPLLLAAVPATACIATATAMLATVCLVYFFPARRTKDIVLYLSLLFGILLYLIFRLMRPEELVDPERYGEFIEYFSAISTPAGPWLPAGWSSSLLGTYLLDGRVDWLLAGLLLTTPVVLFFAGELAMRRWFFAGFTRSQESFGGHVRFRATTRLHSAWAWIWRKELKYFLRDTSEWSQLFMVGALIVVYLYNFKVLPLDRSPIPTEYLARMIAFANIALVGFIAASLAARFVYPSLSAERGAFYLIGSAPLSLGRYLLYKYLFYLLPFTCLTLLLVTVSNHLLNITGPMWLVSLFLSLLLTWTTVAMALGFGVWFVDFRSENRVSAMGPGAMLYLLCAILYQLALLGPMAYPVYRLARRWMRSAILPPADALILAAWAAGAVAVSFLIAFTLCRHSMHTLQK</sequence>
<feature type="transmembrane region" description="Helical" evidence="1">
    <location>
        <begin position="252"/>
        <end position="273"/>
    </location>
</feature>
<dbReference type="Pfam" id="PF16949">
    <property type="entry name" value="ABC_tran_2"/>
    <property type="match status" value="1"/>
</dbReference>
<gene>
    <name evidence="2" type="ORF">HNQ81_003413</name>
</gene>
<keyword evidence="1" id="KW-0472">Membrane</keyword>
<dbReference type="Proteomes" id="UP000539642">
    <property type="component" value="Unassembled WGS sequence"/>
</dbReference>
<keyword evidence="3" id="KW-1185">Reference proteome</keyword>
<proteinExistence type="predicted"/>
<feature type="transmembrane region" description="Helical" evidence="1">
    <location>
        <begin position="184"/>
        <end position="203"/>
    </location>
</feature>
<feature type="transmembrane region" description="Helical" evidence="1">
    <location>
        <begin position="121"/>
        <end position="140"/>
    </location>
</feature>
<evidence type="ECO:0000313" key="3">
    <source>
        <dbReference type="Proteomes" id="UP000539642"/>
    </source>
</evidence>
<reference evidence="2 3" key="1">
    <citation type="submission" date="2020-08" db="EMBL/GenBank/DDBJ databases">
        <title>Genomic Encyclopedia of Type Strains, Phase IV (KMG-IV): sequencing the most valuable type-strain genomes for metagenomic binning, comparative biology and taxonomic classification.</title>
        <authorList>
            <person name="Goeker M."/>
        </authorList>
    </citation>
    <scope>NUCLEOTIDE SEQUENCE [LARGE SCALE GENOMIC DNA]</scope>
    <source>
        <strain evidence="2 3">DSM 28570</strain>
    </source>
</reference>
<evidence type="ECO:0000313" key="2">
    <source>
        <dbReference type="EMBL" id="MBB5349657.1"/>
    </source>
</evidence>
<name>A0A840UTY2_9BACT</name>
<keyword evidence="1" id="KW-0812">Transmembrane</keyword>
<keyword evidence="1" id="KW-1133">Transmembrane helix</keyword>
<evidence type="ECO:0000256" key="1">
    <source>
        <dbReference type="SAM" id="Phobius"/>
    </source>
</evidence>
<feature type="transmembrane region" description="Helical" evidence="1">
    <location>
        <begin position="69"/>
        <end position="92"/>
    </location>
</feature>
<organism evidence="2 3">
    <name type="scientific">Desulfoprunum benzoelyticum</name>
    <dbReference type="NCBI Taxonomy" id="1506996"/>
    <lineage>
        <taxon>Bacteria</taxon>
        <taxon>Pseudomonadati</taxon>
        <taxon>Thermodesulfobacteriota</taxon>
        <taxon>Desulfobulbia</taxon>
        <taxon>Desulfobulbales</taxon>
        <taxon>Desulfobulbaceae</taxon>
        <taxon>Desulfoprunum</taxon>
    </lineage>
</organism>
<dbReference type="EMBL" id="JACHEO010000033">
    <property type="protein sequence ID" value="MBB5349657.1"/>
    <property type="molecule type" value="Genomic_DNA"/>
</dbReference>
<comment type="caution">
    <text evidence="2">The sequence shown here is derived from an EMBL/GenBank/DDBJ whole genome shotgun (WGS) entry which is preliminary data.</text>
</comment>
<dbReference type="AlphaFoldDB" id="A0A840UTY2"/>
<feature type="transmembrane region" description="Helical" evidence="1">
    <location>
        <begin position="23"/>
        <end position="49"/>
    </location>
</feature>
<accession>A0A840UTY2</accession>
<feature type="transmembrane region" description="Helical" evidence="1">
    <location>
        <begin position="357"/>
        <end position="379"/>
    </location>
</feature>
<protein>
    <submittedName>
        <fullName evidence="2">ABC-2 type transport system permease protein</fullName>
    </submittedName>
</protein>
<feature type="transmembrane region" description="Helical" evidence="1">
    <location>
        <begin position="407"/>
        <end position="429"/>
    </location>
</feature>
<dbReference type="InterPro" id="IPR031599">
    <property type="entry name" value="ABC_tran_2"/>
</dbReference>
<feature type="transmembrane region" description="Helical" evidence="1">
    <location>
        <begin position="474"/>
        <end position="497"/>
    </location>
</feature>
<dbReference type="RefSeq" id="WP_183352463.1">
    <property type="nucleotide sequence ID" value="NZ_JACHEO010000033.1"/>
</dbReference>
<feature type="transmembrane region" description="Helical" evidence="1">
    <location>
        <begin position="517"/>
        <end position="539"/>
    </location>
</feature>
<feature type="transmembrane region" description="Helical" evidence="1">
    <location>
        <begin position="146"/>
        <end position="177"/>
    </location>
</feature>
<feature type="transmembrane region" description="Helical" evidence="1">
    <location>
        <begin position="435"/>
        <end position="462"/>
    </location>
</feature>